<dbReference type="InterPro" id="IPR002110">
    <property type="entry name" value="Ankyrin_rpt"/>
</dbReference>
<evidence type="ECO:0000256" key="3">
    <source>
        <dbReference type="PROSITE-ProRule" id="PRU00023"/>
    </source>
</evidence>
<dbReference type="OrthoDB" id="20872at2759"/>
<organism evidence="5 6">
    <name type="scientific">Daphnia pulex</name>
    <name type="common">Water flea</name>
    <dbReference type="NCBI Taxonomy" id="6669"/>
    <lineage>
        <taxon>Eukaryota</taxon>
        <taxon>Metazoa</taxon>
        <taxon>Ecdysozoa</taxon>
        <taxon>Arthropoda</taxon>
        <taxon>Crustacea</taxon>
        <taxon>Branchiopoda</taxon>
        <taxon>Diplostraca</taxon>
        <taxon>Cladocera</taxon>
        <taxon>Anomopoda</taxon>
        <taxon>Daphniidae</taxon>
        <taxon>Daphnia</taxon>
    </lineage>
</organism>
<proteinExistence type="predicted"/>
<dbReference type="InterPro" id="IPR036770">
    <property type="entry name" value="Ankyrin_rpt-contain_sf"/>
</dbReference>
<dbReference type="Proteomes" id="UP000000305">
    <property type="component" value="Unassembled WGS sequence"/>
</dbReference>
<dbReference type="Pfam" id="PF12796">
    <property type="entry name" value="Ank_2"/>
    <property type="match status" value="1"/>
</dbReference>
<evidence type="ECO:0000313" key="5">
    <source>
        <dbReference type="EMBL" id="EFX62787.1"/>
    </source>
</evidence>
<name>E9HZP4_DAPPU</name>
<dbReference type="InterPro" id="IPR051165">
    <property type="entry name" value="Multifunctional_ANK_Repeat"/>
</dbReference>
<dbReference type="Gene3D" id="1.25.40.20">
    <property type="entry name" value="Ankyrin repeat-containing domain"/>
    <property type="match status" value="2"/>
</dbReference>
<evidence type="ECO:0000256" key="1">
    <source>
        <dbReference type="ARBA" id="ARBA00022737"/>
    </source>
</evidence>
<dbReference type="PANTHER" id="PTHR24123">
    <property type="entry name" value="ANKYRIN REPEAT-CONTAINING"/>
    <property type="match status" value="1"/>
</dbReference>
<evidence type="ECO:0000256" key="2">
    <source>
        <dbReference type="ARBA" id="ARBA00023043"/>
    </source>
</evidence>
<evidence type="ECO:0000313" key="6">
    <source>
        <dbReference type="Proteomes" id="UP000000305"/>
    </source>
</evidence>
<evidence type="ECO:0000256" key="4">
    <source>
        <dbReference type="SAM" id="MobiDB-lite"/>
    </source>
</evidence>
<dbReference type="PROSITE" id="PS50088">
    <property type="entry name" value="ANK_REPEAT"/>
    <property type="match status" value="1"/>
</dbReference>
<dbReference type="PhylomeDB" id="E9HZP4"/>
<dbReference type="EMBL" id="GL733385">
    <property type="protein sequence ID" value="EFX62787.1"/>
    <property type="molecule type" value="Genomic_DNA"/>
</dbReference>
<dbReference type="eggNOG" id="KOG4177">
    <property type="taxonomic scope" value="Eukaryota"/>
</dbReference>
<keyword evidence="1" id="KW-0677">Repeat</keyword>
<dbReference type="SMART" id="SM00248">
    <property type="entry name" value="ANK"/>
    <property type="match status" value="4"/>
</dbReference>
<keyword evidence="2 3" id="KW-0040">ANK repeat</keyword>
<dbReference type="PANTHER" id="PTHR24123:SF33">
    <property type="entry name" value="PROTEIN HOS4"/>
    <property type="match status" value="1"/>
</dbReference>
<sequence>MAVKFDSYECFTVLLDHNANIEESNFKHETILVITVRLNRTKMFKDLIAKNANMRIQDRMSRTILEILISRDDVEAIQFIHLQRGTLLLHDLHNMEFPLTLAVSYQARKCINYILSLKPNAQSFLIHRKFSCPISAAIRKNDLQTLTSLIQLEDFGYVINKCIHKSVSYIHLAVERAKPQIVELLLNNNAAVNLRDNNGNTPTHYVKDVPTLKILINHGARLDMMNKSGDTPLQTAEKEKGITFIITFDSLFDELPPLEEPPITSRLEVSTGRQVRATASLPEQRPTTDATRQTEMARQQSCRPVIKVRHVQSMLGRFSRLQPFLGQRRRESGTQALCEKEKTDENDSEHDHY</sequence>
<dbReference type="SUPFAM" id="SSF48403">
    <property type="entry name" value="Ankyrin repeat"/>
    <property type="match status" value="1"/>
</dbReference>
<reference evidence="5 6" key="1">
    <citation type="journal article" date="2011" name="Science">
        <title>The ecoresponsive genome of Daphnia pulex.</title>
        <authorList>
            <person name="Colbourne J.K."/>
            <person name="Pfrender M.E."/>
            <person name="Gilbert D."/>
            <person name="Thomas W.K."/>
            <person name="Tucker A."/>
            <person name="Oakley T.H."/>
            <person name="Tokishita S."/>
            <person name="Aerts A."/>
            <person name="Arnold G.J."/>
            <person name="Basu M.K."/>
            <person name="Bauer D.J."/>
            <person name="Caceres C.E."/>
            <person name="Carmel L."/>
            <person name="Casola C."/>
            <person name="Choi J.H."/>
            <person name="Detter J.C."/>
            <person name="Dong Q."/>
            <person name="Dusheyko S."/>
            <person name="Eads B.D."/>
            <person name="Frohlich T."/>
            <person name="Geiler-Samerotte K.A."/>
            <person name="Gerlach D."/>
            <person name="Hatcher P."/>
            <person name="Jogdeo S."/>
            <person name="Krijgsveld J."/>
            <person name="Kriventseva E.V."/>
            <person name="Kultz D."/>
            <person name="Laforsch C."/>
            <person name="Lindquist E."/>
            <person name="Lopez J."/>
            <person name="Manak J.R."/>
            <person name="Muller J."/>
            <person name="Pangilinan J."/>
            <person name="Patwardhan R.P."/>
            <person name="Pitluck S."/>
            <person name="Pritham E.J."/>
            <person name="Rechtsteiner A."/>
            <person name="Rho M."/>
            <person name="Rogozin I.B."/>
            <person name="Sakarya O."/>
            <person name="Salamov A."/>
            <person name="Schaack S."/>
            <person name="Shapiro H."/>
            <person name="Shiga Y."/>
            <person name="Skalitzky C."/>
            <person name="Smith Z."/>
            <person name="Souvorov A."/>
            <person name="Sung W."/>
            <person name="Tang Z."/>
            <person name="Tsuchiya D."/>
            <person name="Tu H."/>
            <person name="Vos H."/>
            <person name="Wang M."/>
            <person name="Wolf Y.I."/>
            <person name="Yamagata H."/>
            <person name="Yamada T."/>
            <person name="Ye Y."/>
            <person name="Shaw J.R."/>
            <person name="Andrews J."/>
            <person name="Crease T.J."/>
            <person name="Tang H."/>
            <person name="Lucas S.M."/>
            <person name="Robertson H.M."/>
            <person name="Bork P."/>
            <person name="Koonin E.V."/>
            <person name="Zdobnov E.M."/>
            <person name="Grigoriev I.V."/>
            <person name="Lynch M."/>
            <person name="Boore J.L."/>
        </authorList>
    </citation>
    <scope>NUCLEOTIDE SEQUENCE [LARGE SCALE GENOMIC DNA]</scope>
</reference>
<dbReference type="STRING" id="6669.E9HZP4"/>
<dbReference type="PROSITE" id="PS50297">
    <property type="entry name" value="ANK_REP_REGION"/>
    <property type="match status" value="1"/>
</dbReference>
<dbReference type="InParanoid" id="E9HZP4"/>
<accession>E9HZP4</accession>
<feature type="region of interest" description="Disordered" evidence="4">
    <location>
        <begin position="272"/>
        <end position="301"/>
    </location>
</feature>
<dbReference type="AlphaFoldDB" id="E9HZP4"/>
<dbReference type="HOGENOM" id="CLU_785853_0_0_1"/>
<feature type="compositionally biased region" description="Basic and acidic residues" evidence="4">
    <location>
        <begin position="328"/>
        <end position="353"/>
    </location>
</feature>
<keyword evidence="6" id="KW-1185">Reference proteome</keyword>
<gene>
    <name evidence="5" type="ORF">DAPPUDRAFT_119863</name>
</gene>
<feature type="compositionally biased region" description="Polar residues" evidence="4">
    <location>
        <begin position="285"/>
        <end position="301"/>
    </location>
</feature>
<protein>
    <submittedName>
        <fullName evidence="5">Uncharacterized protein</fullName>
    </submittedName>
</protein>
<feature type="region of interest" description="Disordered" evidence="4">
    <location>
        <begin position="326"/>
        <end position="353"/>
    </location>
</feature>
<feature type="repeat" description="ANK" evidence="3">
    <location>
        <begin position="165"/>
        <end position="197"/>
    </location>
</feature>
<dbReference type="KEGG" id="dpx:DAPPUDRAFT_119863"/>